<keyword evidence="1" id="KW-1133">Transmembrane helix</keyword>
<feature type="transmembrane region" description="Helical" evidence="1">
    <location>
        <begin position="182"/>
        <end position="207"/>
    </location>
</feature>
<name>A0A0C6FHV2_9HYPH</name>
<sequence length="679" mass="71170">MTELVLAFGIAARDAVLAAAGLLKSEAIPGLIAVALVLALALLTLLYGRGIAVRVAAIRKLRLVVRRAADEASFGRSIADFDAEIERSGSRGARKQVATAWDKYRETLVEHDEDGAIILRNSVRPAVFFNADDLGFGAGFWRAVPGLFVTIGLFLTFLGLISALGAMDLSTPDKVQSSLRELLLIASAKFIMSLTGLLCSIVFTIVLRWGIGSIEGALHTLCAEIEKRLSFISLENLAAEQLRATREQREHFRLIGLELVAELGRPLREDIPAAISSSINATIGPLMQQVGQLGTDHMGSMVKDLSARFSDDVGRALAQASERLVQAGDRIGELSTRMDQSSGRMGSEMDAAVTRLAQAVDDLRASMGATAATTNNAFTDGADRLLGAMNQTLQEIRDNTRAGAEAMGAAAADMRAAAEGFRTELEAATRTGAADATARMQAAGQDASARIGAAGSTVAEAFSRTASDIAEATKEVGAKAARDLLAPLDSIAARLRETADGVTAAAGSTGRLGDGVRASAEAAERAAGQFRGASEALVAAAIPLRATTERIETGIRQLAEATQHVAGTVSQSAEQTARSAADALAAAQTALGGQARAIEASLAGAGELVNRLKGQGAQLDSLDEKLGTAFDLYTMKVAAAVDTLSDYVRRMQAELAPALDTLRAVVEQAEQFVPESRRR</sequence>
<feature type="transmembrane region" description="Helical" evidence="1">
    <location>
        <begin position="28"/>
        <end position="52"/>
    </location>
</feature>
<evidence type="ECO:0000256" key="1">
    <source>
        <dbReference type="SAM" id="Phobius"/>
    </source>
</evidence>
<evidence type="ECO:0000313" key="3">
    <source>
        <dbReference type="Proteomes" id="UP000061432"/>
    </source>
</evidence>
<feature type="transmembrane region" description="Helical" evidence="1">
    <location>
        <begin position="147"/>
        <end position="167"/>
    </location>
</feature>
<evidence type="ECO:0000313" key="2">
    <source>
        <dbReference type="EMBL" id="BAQ44674.1"/>
    </source>
</evidence>
<reference evidence="3" key="2">
    <citation type="submission" date="2015-01" db="EMBL/GenBank/DDBJ databases">
        <title>Complete genome sequence of Methylobacterium aquaticum strain 22A.</title>
        <authorList>
            <person name="Tani A."/>
            <person name="Ogura Y."/>
            <person name="Hayashi T."/>
        </authorList>
    </citation>
    <scope>NUCLEOTIDE SEQUENCE [LARGE SCALE GENOMIC DNA]</scope>
    <source>
        <strain evidence="3">MA-22A</strain>
    </source>
</reference>
<dbReference type="RefSeq" id="WP_060846141.1">
    <property type="nucleotide sequence ID" value="NZ_AP014704.1"/>
</dbReference>
<dbReference type="AlphaFoldDB" id="A0A0C6FHV2"/>
<organism evidence="2 3">
    <name type="scientific">Methylobacterium aquaticum</name>
    <dbReference type="NCBI Taxonomy" id="270351"/>
    <lineage>
        <taxon>Bacteria</taxon>
        <taxon>Pseudomonadati</taxon>
        <taxon>Pseudomonadota</taxon>
        <taxon>Alphaproteobacteria</taxon>
        <taxon>Hyphomicrobiales</taxon>
        <taxon>Methylobacteriaceae</taxon>
        <taxon>Methylobacterium</taxon>
    </lineage>
</organism>
<keyword evidence="1" id="KW-0472">Membrane</keyword>
<dbReference type="KEGG" id="maqu:Maq22A_c06645"/>
<protein>
    <recommendedName>
        <fullName evidence="4">MotA/TolQ/ExbB proton channel domain-containing protein</fullName>
    </recommendedName>
</protein>
<dbReference type="STRING" id="270351.Maq22A_c06645"/>
<dbReference type="EMBL" id="AP014704">
    <property type="protein sequence ID" value="BAQ44674.1"/>
    <property type="molecule type" value="Genomic_DNA"/>
</dbReference>
<accession>A0A0C6FHV2</accession>
<evidence type="ECO:0008006" key="4">
    <source>
        <dbReference type="Google" id="ProtNLM"/>
    </source>
</evidence>
<dbReference type="Gene3D" id="1.20.120.20">
    <property type="entry name" value="Apolipoprotein"/>
    <property type="match status" value="1"/>
</dbReference>
<dbReference type="Proteomes" id="UP000061432">
    <property type="component" value="Chromosome"/>
</dbReference>
<dbReference type="PATRIC" id="fig|270351.10.peg.1263"/>
<dbReference type="OrthoDB" id="5741017at2"/>
<keyword evidence="1" id="KW-0812">Transmembrane</keyword>
<reference evidence="2 3" key="1">
    <citation type="journal article" date="2015" name="Genome Announc.">
        <title>Complete Genome Sequence of Methylobacterium aquaticum Strain 22A, Isolated from Racomitrium japonicum Moss.</title>
        <authorList>
            <person name="Tani A."/>
            <person name="Ogura Y."/>
            <person name="Hayashi T."/>
            <person name="Kimbara K."/>
        </authorList>
    </citation>
    <scope>NUCLEOTIDE SEQUENCE [LARGE SCALE GENOMIC DNA]</scope>
    <source>
        <strain evidence="2 3">MA-22A</strain>
    </source>
</reference>
<dbReference type="NCBIfam" id="NF033914">
    <property type="entry name" value="antiphage_ZorA_1"/>
    <property type="match status" value="1"/>
</dbReference>
<gene>
    <name evidence="2" type="ORF">Maq22A_c06645</name>
</gene>
<proteinExistence type="predicted"/>